<keyword evidence="2" id="KW-1185">Reference proteome</keyword>
<comment type="caution">
    <text evidence="1">The sequence shown here is derived from an EMBL/GenBank/DDBJ whole genome shotgun (WGS) entry which is preliminary data.</text>
</comment>
<name>A0ABR4NZI8_9SACH</name>
<dbReference type="Proteomes" id="UP001623330">
    <property type="component" value="Unassembled WGS sequence"/>
</dbReference>
<organism evidence="1 2">
    <name type="scientific">Nakaseomyces bracarensis</name>
    <dbReference type="NCBI Taxonomy" id="273131"/>
    <lineage>
        <taxon>Eukaryota</taxon>
        <taxon>Fungi</taxon>
        <taxon>Dikarya</taxon>
        <taxon>Ascomycota</taxon>
        <taxon>Saccharomycotina</taxon>
        <taxon>Saccharomycetes</taxon>
        <taxon>Saccharomycetales</taxon>
        <taxon>Saccharomycetaceae</taxon>
        <taxon>Nakaseomyces</taxon>
    </lineage>
</organism>
<proteinExistence type="predicted"/>
<dbReference type="InterPro" id="IPR015943">
    <property type="entry name" value="WD40/YVTN_repeat-like_dom_sf"/>
</dbReference>
<dbReference type="Gene3D" id="2.130.10.10">
    <property type="entry name" value="YVTN repeat-like/Quinoprotein amine dehydrogenase"/>
    <property type="match status" value="1"/>
</dbReference>
<gene>
    <name evidence="1" type="ORF">RNJ44_03351</name>
</gene>
<evidence type="ECO:0000313" key="1">
    <source>
        <dbReference type="EMBL" id="KAL3234589.1"/>
    </source>
</evidence>
<reference evidence="1 2" key="1">
    <citation type="submission" date="2024-05" db="EMBL/GenBank/DDBJ databases">
        <title>Long read based assembly of the Candida bracarensis genome reveals expanded adhesin content.</title>
        <authorList>
            <person name="Marcet-Houben M."/>
            <person name="Ksiezopolska E."/>
            <person name="Gabaldon T."/>
        </authorList>
    </citation>
    <scope>NUCLEOTIDE SEQUENCE [LARGE SCALE GENOMIC DNA]</scope>
    <source>
        <strain evidence="1 2">CBM6</strain>
    </source>
</reference>
<dbReference type="SUPFAM" id="SSF50939">
    <property type="entry name" value="Sialidases"/>
    <property type="match status" value="1"/>
</dbReference>
<accession>A0ABR4NZI8</accession>
<dbReference type="InterPro" id="IPR036278">
    <property type="entry name" value="Sialidase_sf"/>
</dbReference>
<protein>
    <recommendedName>
        <fullName evidence="3">Sortilin N-terminal domain-containing protein</fullName>
    </recommendedName>
</protein>
<evidence type="ECO:0008006" key="3">
    <source>
        <dbReference type="Google" id="ProtNLM"/>
    </source>
</evidence>
<sequence>MRMGVVFIQISLRMGILSMCLLTVRYCFHMRTNWKNLTTSSSNDIFVNSFEVCPSNSSVFLLKLQYQEPARSEVYISHDESDSFERVQLGSNPGINSTCWFTGESGSDIQCMTHDSLFGDTGKEAYYSKDLGKSFQKLAGLEGLKGDFEFHVLNSYLLVQPTNETSVWYGSKKGGDFKKLYLNQPSGKSTRGSVNLYTRS</sequence>
<dbReference type="EMBL" id="JBEVYD010000003">
    <property type="protein sequence ID" value="KAL3234589.1"/>
    <property type="molecule type" value="Genomic_DNA"/>
</dbReference>
<evidence type="ECO:0000313" key="2">
    <source>
        <dbReference type="Proteomes" id="UP001623330"/>
    </source>
</evidence>